<reference evidence="3" key="1">
    <citation type="submission" date="2017-02" db="UniProtKB">
        <authorList>
            <consortium name="WormBaseParasite"/>
        </authorList>
    </citation>
    <scope>IDENTIFICATION</scope>
</reference>
<accession>A0A0R3SZJ5</accession>
<evidence type="ECO:0000313" key="2">
    <source>
        <dbReference type="Proteomes" id="UP000274504"/>
    </source>
</evidence>
<evidence type="ECO:0000313" key="1">
    <source>
        <dbReference type="EMBL" id="VDL65046.1"/>
    </source>
</evidence>
<dbReference type="Proteomes" id="UP000274504">
    <property type="component" value="Unassembled WGS sequence"/>
</dbReference>
<dbReference type="AlphaFoldDB" id="A0A0R3SZJ5"/>
<dbReference type="OrthoDB" id="8035539at2759"/>
<protein>
    <submittedName>
        <fullName evidence="3">Integrase_SAM-like_N domain-containing protein</fullName>
    </submittedName>
</protein>
<sequence>MVLRQFYSRHPRTRQMKSPARGCAFWPRMDKDIEYLSCASETNASKQQGTPVVNVLYYGHKRKPRGQGYILISRVW</sequence>
<reference evidence="1 2" key="2">
    <citation type="submission" date="2018-11" db="EMBL/GenBank/DDBJ databases">
        <authorList>
            <consortium name="Pathogen Informatics"/>
        </authorList>
    </citation>
    <scope>NUCLEOTIDE SEQUENCE [LARGE SCALE GENOMIC DNA]</scope>
</reference>
<proteinExistence type="predicted"/>
<gene>
    <name evidence="1" type="ORF">HDID_LOCUS11188</name>
</gene>
<name>A0A0R3SZJ5_HYMDI</name>
<organism evidence="3">
    <name type="scientific">Hymenolepis diminuta</name>
    <name type="common">Rat tapeworm</name>
    <dbReference type="NCBI Taxonomy" id="6216"/>
    <lineage>
        <taxon>Eukaryota</taxon>
        <taxon>Metazoa</taxon>
        <taxon>Spiralia</taxon>
        <taxon>Lophotrochozoa</taxon>
        <taxon>Platyhelminthes</taxon>
        <taxon>Cestoda</taxon>
        <taxon>Eucestoda</taxon>
        <taxon>Cyclophyllidea</taxon>
        <taxon>Hymenolepididae</taxon>
        <taxon>Hymenolepis</taxon>
    </lineage>
</organism>
<evidence type="ECO:0000313" key="3">
    <source>
        <dbReference type="WBParaSite" id="HDID_0001119101-mRNA-1"/>
    </source>
</evidence>
<dbReference type="EMBL" id="UYSG01012831">
    <property type="protein sequence ID" value="VDL65046.1"/>
    <property type="molecule type" value="Genomic_DNA"/>
</dbReference>
<dbReference type="WBParaSite" id="HDID_0001119101-mRNA-1">
    <property type="protein sequence ID" value="HDID_0001119101-mRNA-1"/>
    <property type="gene ID" value="HDID_0001119101"/>
</dbReference>